<name>A0A7S2R1Y0_9STRA</name>
<feature type="compositionally biased region" description="Polar residues" evidence="1">
    <location>
        <begin position="96"/>
        <end position="116"/>
    </location>
</feature>
<evidence type="ECO:0000256" key="1">
    <source>
        <dbReference type="SAM" id="MobiDB-lite"/>
    </source>
</evidence>
<feature type="compositionally biased region" description="Low complexity" evidence="1">
    <location>
        <begin position="17"/>
        <end position="36"/>
    </location>
</feature>
<sequence length="116" mass="12475">MSTTNNGGNNDEQKGYNASTPNNANNNTFNANNRNNPMSRFKGNTSEMNGYVFEMGSIQSSQYSNTLDMLRQYIAVTYDSSKSLFSILGNPPTAPSIATPNHEPTATGPLASNGTK</sequence>
<dbReference type="EMBL" id="HBHI01004366">
    <property type="protein sequence ID" value="CAD9658423.1"/>
    <property type="molecule type" value="Transcribed_RNA"/>
</dbReference>
<feature type="region of interest" description="Disordered" evidence="1">
    <location>
        <begin position="1"/>
        <end position="43"/>
    </location>
</feature>
<feature type="region of interest" description="Disordered" evidence="1">
    <location>
        <begin position="90"/>
        <end position="116"/>
    </location>
</feature>
<feature type="compositionally biased region" description="Polar residues" evidence="1">
    <location>
        <begin position="1"/>
        <end position="10"/>
    </location>
</feature>
<gene>
    <name evidence="2" type="ORF">EANT1437_LOCUS2225</name>
</gene>
<dbReference type="AlphaFoldDB" id="A0A7S2R1Y0"/>
<reference evidence="2" key="1">
    <citation type="submission" date="2021-01" db="EMBL/GenBank/DDBJ databases">
        <authorList>
            <person name="Corre E."/>
            <person name="Pelletier E."/>
            <person name="Niang G."/>
            <person name="Scheremetjew M."/>
            <person name="Finn R."/>
            <person name="Kale V."/>
            <person name="Holt S."/>
            <person name="Cochrane G."/>
            <person name="Meng A."/>
            <person name="Brown T."/>
            <person name="Cohen L."/>
        </authorList>
    </citation>
    <scope>NUCLEOTIDE SEQUENCE</scope>
    <source>
        <strain evidence="2">CCMP1452</strain>
    </source>
</reference>
<evidence type="ECO:0000313" key="2">
    <source>
        <dbReference type="EMBL" id="CAD9658423.1"/>
    </source>
</evidence>
<organism evidence="2">
    <name type="scientific">Eucampia antarctica</name>
    <dbReference type="NCBI Taxonomy" id="49252"/>
    <lineage>
        <taxon>Eukaryota</taxon>
        <taxon>Sar</taxon>
        <taxon>Stramenopiles</taxon>
        <taxon>Ochrophyta</taxon>
        <taxon>Bacillariophyta</taxon>
        <taxon>Mediophyceae</taxon>
        <taxon>Biddulphiophycidae</taxon>
        <taxon>Hemiaulales</taxon>
        <taxon>Hemiaulaceae</taxon>
        <taxon>Eucampia</taxon>
    </lineage>
</organism>
<proteinExistence type="predicted"/>
<protein>
    <submittedName>
        <fullName evidence="2">Uncharacterized protein</fullName>
    </submittedName>
</protein>
<accession>A0A7S2R1Y0</accession>